<name>A0A016VVY9_9BILA</name>
<dbReference type="InterPro" id="IPR023335">
    <property type="entry name" value="ATP12_ortho_dom_sf"/>
</dbReference>
<dbReference type="GO" id="GO:0005739">
    <property type="term" value="C:mitochondrion"/>
    <property type="evidence" value="ECO:0007669"/>
    <property type="project" value="UniProtKB-SubCell"/>
</dbReference>
<evidence type="ECO:0000256" key="3">
    <source>
        <dbReference type="ARBA" id="ARBA00022946"/>
    </source>
</evidence>
<dbReference type="PANTHER" id="PTHR21013:SF10">
    <property type="entry name" value="ATP SYNTHASE MITOCHONDRIAL F1 COMPLEX ASSEMBLY FACTOR 2"/>
    <property type="match status" value="1"/>
</dbReference>
<comment type="subcellular location">
    <subcellularLocation>
        <location evidence="1">Mitochondrion</location>
    </subcellularLocation>
</comment>
<dbReference type="InterPro" id="IPR042272">
    <property type="entry name" value="ATP12_ATP_synth-F1-assembly_N"/>
</dbReference>
<evidence type="ECO:0000256" key="1">
    <source>
        <dbReference type="ARBA" id="ARBA00004173"/>
    </source>
</evidence>
<accession>A0A016VVY9</accession>
<protein>
    <recommendedName>
        <fullName evidence="8">ATP12 chaperone protein</fullName>
    </recommendedName>
</protein>
<evidence type="ECO:0008006" key="8">
    <source>
        <dbReference type="Google" id="ProtNLM"/>
    </source>
</evidence>
<evidence type="ECO:0000313" key="6">
    <source>
        <dbReference type="EMBL" id="EYC31481.1"/>
    </source>
</evidence>
<dbReference type="Proteomes" id="UP000024635">
    <property type="component" value="Unassembled WGS sequence"/>
</dbReference>
<keyword evidence="4" id="KW-0496">Mitochondrion</keyword>
<dbReference type="InterPro" id="IPR011419">
    <property type="entry name" value="ATP12_ATP_synth-F1-assembly"/>
</dbReference>
<gene>
    <name evidence="6" type="primary">Acey_s0004.g2178</name>
    <name evidence="6" type="synonym">Acey-Y116A8C.27</name>
    <name evidence="6" type="ORF">Y032_0004g2178</name>
</gene>
<dbReference type="EMBL" id="JARK01001340">
    <property type="protein sequence ID" value="EYC31481.1"/>
    <property type="molecule type" value="Genomic_DNA"/>
</dbReference>
<dbReference type="STRING" id="53326.A0A016VVY9"/>
<dbReference type="OrthoDB" id="5673at2759"/>
<dbReference type="Gene3D" id="1.10.3580.10">
    <property type="entry name" value="ATP12 ATPase"/>
    <property type="match status" value="1"/>
</dbReference>
<keyword evidence="5" id="KW-0143">Chaperone</keyword>
<organism evidence="6 7">
    <name type="scientific">Ancylostoma ceylanicum</name>
    <dbReference type="NCBI Taxonomy" id="53326"/>
    <lineage>
        <taxon>Eukaryota</taxon>
        <taxon>Metazoa</taxon>
        <taxon>Ecdysozoa</taxon>
        <taxon>Nematoda</taxon>
        <taxon>Chromadorea</taxon>
        <taxon>Rhabditida</taxon>
        <taxon>Rhabditina</taxon>
        <taxon>Rhabditomorpha</taxon>
        <taxon>Strongyloidea</taxon>
        <taxon>Ancylostomatidae</taxon>
        <taxon>Ancylostomatinae</taxon>
        <taxon>Ancylostoma</taxon>
    </lineage>
</organism>
<comment type="similarity">
    <text evidence="2">Belongs to the ATP12 family.</text>
</comment>
<dbReference type="GO" id="GO:0033615">
    <property type="term" value="P:mitochondrial proton-transporting ATP synthase complex assembly"/>
    <property type="evidence" value="ECO:0007669"/>
    <property type="project" value="TreeGrafter"/>
</dbReference>
<dbReference type="AlphaFoldDB" id="A0A016VVY9"/>
<evidence type="ECO:0000256" key="5">
    <source>
        <dbReference type="ARBA" id="ARBA00023186"/>
    </source>
</evidence>
<proteinExistence type="inferred from homology"/>
<dbReference type="Gene3D" id="3.30.2180.10">
    <property type="entry name" value="ATP12-like"/>
    <property type="match status" value="1"/>
</dbReference>
<evidence type="ECO:0000256" key="2">
    <source>
        <dbReference type="ARBA" id="ARBA00008231"/>
    </source>
</evidence>
<dbReference type="SUPFAM" id="SSF160909">
    <property type="entry name" value="ATP12-like"/>
    <property type="match status" value="1"/>
</dbReference>
<evidence type="ECO:0000313" key="7">
    <source>
        <dbReference type="Proteomes" id="UP000024635"/>
    </source>
</evidence>
<comment type="caution">
    <text evidence="6">The sequence shown here is derived from an EMBL/GenBank/DDBJ whole genome shotgun (WGS) entry which is preliminary data.</text>
</comment>
<dbReference type="Pfam" id="PF07542">
    <property type="entry name" value="ATP12"/>
    <property type="match status" value="1"/>
</dbReference>
<evidence type="ECO:0000256" key="4">
    <source>
        <dbReference type="ARBA" id="ARBA00023128"/>
    </source>
</evidence>
<keyword evidence="7" id="KW-1185">Reference proteome</keyword>
<sequence length="310" mass="34979">MICFIREDIVVVEKLDGFRDCRIAAGPERGMQGSHAPSEVEWVPRRFCSRNALKPDAQSVHLFDKDCSRGNIVDVISEETQGKKLYKVTLDGRMLKTQGGNVLQIESEPLALAIAEEWASQEQQLHMGHMRLTGLAFTAQDNPLHLTRESITAKILEYLHGDTVLFWNSESEKLSRYQEQYWKPVIDTANEGLGTSLKPCTNLFETDVVSPSDARIVEKWLMSHNFWALTGMQYAVESVKSVLLPYSVVTFKLQAEDAVHRAMLEQKSQAETWGSVEWAHGVEEEELTTRLAAAALFVYFNSNAVTKKTL</sequence>
<reference evidence="7" key="1">
    <citation type="journal article" date="2015" name="Nat. Genet.">
        <title>The genome and transcriptome of the zoonotic hookworm Ancylostoma ceylanicum identify infection-specific gene families.</title>
        <authorList>
            <person name="Schwarz E.M."/>
            <person name="Hu Y."/>
            <person name="Antoshechkin I."/>
            <person name="Miller M.M."/>
            <person name="Sternberg P.W."/>
            <person name="Aroian R.V."/>
        </authorList>
    </citation>
    <scope>NUCLEOTIDE SEQUENCE</scope>
    <source>
        <strain evidence="7">HY135</strain>
    </source>
</reference>
<keyword evidence="3" id="KW-0809">Transit peptide</keyword>
<dbReference type="PANTHER" id="PTHR21013">
    <property type="entry name" value="ATP SYNTHASE MITOCHONDRIAL F1 COMPLEX ASSEMBLY FACTOR 2/ATP12 PROTEIN, MITOCHONDRIAL PRECURSOR"/>
    <property type="match status" value="1"/>
</dbReference>